<evidence type="ECO:0000256" key="1">
    <source>
        <dbReference type="ARBA" id="ARBA00004196"/>
    </source>
</evidence>
<protein>
    <submittedName>
        <fullName evidence="7">ABC transporter substrate-binding protein</fullName>
    </submittedName>
</protein>
<dbReference type="PROSITE" id="PS51257">
    <property type="entry name" value="PROKAR_LIPOPROTEIN"/>
    <property type="match status" value="1"/>
</dbReference>
<dbReference type="GO" id="GO:0030001">
    <property type="term" value="P:metal ion transport"/>
    <property type="evidence" value="ECO:0007669"/>
    <property type="project" value="InterPro"/>
</dbReference>
<proteinExistence type="predicted"/>
<dbReference type="SUPFAM" id="SSF53807">
    <property type="entry name" value="Helical backbone' metal receptor"/>
    <property type="match status" value="1"/>
</dbReference>
<evidence type="ECO:0000313" key="8">
    <source>
        <dbReference type="Proteomes" id="UP000410049"/>
    </source>
</evidence>
<feature type="chain" id="PRO_5024308895" evidence="6">
    <location>
        <begin position="29"/>
        <end position="411"/>
    </location>
</feature>
<evidence type="ECO:0000256" key="6">
    <source>
        <dbReference type="SAM" id="SignalP"/>
    </source>
</evidence>
<comment type="subcellular location">
    <subcellularLocation>
        <location evidence="1">Cell envelope</location>
    </subcellularLocation>
</comment>
<sequence>MGIRFTRFARFAAATVSVVLLCATAACGADNSAPAETETEPDTTTEATGPITVVASINQWGSLAAELGGDDVEVTSIVSSTNVDAHDFEPKTSDVAKLSKAQVVVANGAGYDSWATKSLSKSTTLVSAASVVGAVEGDNPHLWFSKDARSGMATAITEAYVKALPSKKADFQQRLKDWQDGEKQLDSWTADFTKSHENLTYAATEPVAYYLMADLGFEDSTPKGYTQSQASGGEAAPADLQSFQKIIEGRKVDVLINNTQEASDATNMITGTAGRSDVPVVGVTEQMPADVQTLDAWINQLVNTIIDAVDPSYGCEAGTDDDASADSSDGADQSDSSADESDGTADAGSGNSTDSKDDSNDDSVSQKYIRLCKASSGTSTGNGSDADGTDDSGTSSDTQVPSNAGQPDPGK</sequence>
<evidence type="ECO:0000313" key="7">
    <source>
        <dbReference type="EMBL" id="KAA8825196.1"/>
    </source>
</evidence>
<evidence type="ECO:0000256" key="5">
    <source>
        <dbReference type="SAM" id="MobiDB-lite"/>
    </source>
</evidence>
<evidence type="ECO:0000256" key="4">
    <source>
        <dbReference type="ARBA" id="ARBA00022729"/>
    </source>
</evidence>
<reference evidence="7 8" key="1">
    <citation type="journal article" date="2019" name="Syst. Appl. Microbiol.">
        <title>Characterization of Bifidobacterium species in feaces of the Egyptian fruit bat: Description of B. vespertilionis sp. nov. and B. rousetti sp. nov.</title>
        <authorList>
            <person name="Modesto M."/>
            <person name="Satti M."/>
            <person name="Watanabe K."/>
            <person name="Puglisi E."/>
            <person name="Morelli L."/>
            <person name="Huang C.-H."/>
            <person name="Liou J.-S."/>
            <person name="Miyashita M."/>
            <person name="Tamura T."/>
            <person name="Saito S."/>
            <person name="Mori K."/>
            <person name="Huang L."/>
            <person name="Sciavilla P."/>
            <person name="Sandri C."/>
            <person name="Spiezio C."/>
            <person name="Vitali F."/>
            <person name="Cavalieri D."/>
            <person name="Perpetuini G."/>
            <person name="Tofalo R."/>
            <person name="Bonetti A."/>
            <person name="Arita M."/>
            <person name="Mattarelli P."/>
        </authorList>
    </citation>
    <scope>NUCLEOTIDE SEQUENCE [LARGE SCALE GENOMIC DNA]</scope>
    <source>
        <strain evidence="7 8">RST17</strain>
    </source>
</reference>
<feature type="signal peptide" evidence="6">
    <location>
        <begin position="1"/>
        <end position="28"/>
    </location>
</feature>
<dbReference type="PANTHER" id="PTHR42953">
    <property type="entry name" value="HIGH-AFFINITY ZINC UPTAKE SYSTEM PROTEIN ZNUA-RELATED"/>
    <property type="match status" value="1"/>
</dbReference>
<feature type="compositionally biased region" description="Low complexity" evidence="5">
    <location>
        <begin position="325"/>
        <end position="336"/>
    </location>
</feature>
<dbReference type="CDD" id="cd01020">
    <property type="entry name" value="TroA_b"/>
    <property type="match status" value="1"/>
</dbReference>
<dbReference type="InterPro" id="IPR050492">
    <property type="entry name" value="Bact_metal-bind_prot9"/>
</dbReference>
<dbReference type="Pfam" id="PF01297">
    <property type="entry name" value="ZnuA"/>
    <property type="match status" value="1"/>
</dbReference>
<dbReference type="RefSeq" id="WP_150380237.1">
    <property type="nucleotide sequence ID" value="NZ_RZUH01000019.1"/>
</dbReference>
<dbReference type="Gene3D" id="3.40.50.1980">
    <property type="entry name" value="Nitrogenase molybdenum iron protein domain"/>
    <property type="match status" value="1"/>
</dbReference>
<feature type="region of interest" description="Disordered" evidence="5">
    <location>
        <begin position="311"/>
        <end position="411"/>
    </location>
</feature>
<evidence type="ECO:0000256" key="3">
    <source>
        <dbReference type="ARBA" id="ARBA00022723"/>
    </source>
</evidence>
<evidence type="ECO:0000256" key="2">
    <source>
        <dbReference type="ARBA" id="ARBA00022448"/>
    </source>
</evidence>
<dbReference type="GO" id="GO:0030313">
    <property type="term" value="C:cell envelope"/>
    <property type="evidence" value="ECO:0007669"/>
    <property type="project" value="UniProtKB-SubCell"/>
</dbReference>
<accession>A0A5M9ZGC7</accession>
<keyword evidence="4 6" id="KW-0732">Signal</keyword>
<name>A0A5M9ZGC7_9BIFI</name>
<dbReference type="EMBL" id="RZUH01000019">
    <property type="protein sequence ID" value="KAA8825196.1"/>
    <property type="molecule type" value="Genomic_DNA"/>
</dbReference>
<dbReference type="AlphaFoldDB" id="A0A5M9ZGC7"/>
<dbReference type="GO" id="GO:0046872">
    <property type="term" value="F:metal ion binding"/>
    <property type="evidence" value="ECO:0007669"/>
    <property type="project" value="UniProtKB-KW"/>
</dbReference>
<keyword evidence="2" id="KW-0813">Transport</keyword>
<dbReference type="Proteomes" id="UP000410049">
    <property type="component" value="Unassembled WGS sequence"/>
</dbReference>
<dbReference type="InterPro" id="IPR006127">
    <property type="entry name" value="ZnuA-like"/>
</dbReference>
<comment type="caution">
    <text evidence="7">The sequence shown here is derived from an EMBL/GenBank/DDBJ whole genome shotgun (WGS) entry which is preliminary data.</text>
</comment>
<dbReference type="PANTHER" id="PTHR42953:SF1">
    <property type="entry name" value="METAL-BINDING PROTEIN HI_0362-RELATED"/>
    <property type="match status" value="1"/>
</dbReference>
<gene>
    <name evidence="7" type="ORF">EMO91_12625</name>
</gene>
<keyword evidence="3" id="KW-0479">Metal-binding</keyword>
<feature type="compositionally biased region" description="Low complexity" evidence="5">
    <location>
        <begin position="375"/>
        <end position="398"/>
    </location>
</feature>
<organism evidence="7 8">
    <name type="scientific">Bifidobacterium myosotis</name>
    <dbReference type="NCBI Taxonomy" id="1630166"/>
    <lineage>
        <taxon>Bacteria</taxon>
        <taxon>Bacillati</taxon>
        <taxon>Actinomycetota</taxon>
        <taxon>Actinomycetes</taxon>
        <taxon>Bifidobacteriales</taxon>
        <taxon>Bifidobacteriaceae</taxon>
        <taxon>Bifidobacterium</taxon>
    </lineage>
</organism>